<dbReference type="InterPro" id="IPR000923">
    <property type="entry name" value="BlueCu_1"/>
</dbReference>
<keyword evidence="2" id="KW-0186">Copper</keyword>
<protein>
    <submittedName>
        <fullName evidence="5">Glucose/arabinose dehydrogenase, beta-propeller fold</fullName>
    </submittedName>
</protein>
<dbReference type="InterPro" id="IPR011042">
    <property type="entry name" value="6-blade_b-propeller_TolB-like"/>
</dbReference>
<dbReference type="Proteomes" id="UP000198510">
    <property type="component" value="Unassembled WGS sequence"/>
</dbReference>
<dbReference type="SUPFAM" id="SSF49503">
    <property type="entry name" value="Cupredoxins"/>
    <property type="match status" value="1"/>
</dbReference>
<keyword evidence="1" id="KW-0479">Metal-binding</keyword>
<dbReference type="InterPro" id="IPR011041">
    <property type="entry name" value="Quinoprot_gluc/sorb_DH_b-prop"/>
</dbReference>
<accession>A0A1G9KHQ9</accession>
<dbReference type="PANTHER" id="PTHR33546:SF1">
    <property type="entry name" value="LARGE, MULTIFUNCTIONAL SECRETED PROTEIN"/>
    <property type="match status" value="1"/>
</dbReference>
<dbReference type="SUPFAM" id="SSF50952">
    <property type="entry name" value="Soluble quinoprotein glucose dehydrogenase"/>
    <property type="match status" value="1"/>
</dbReference>
<feature type="domain" description="Blue (type 1) copper" evidence="4">
    <location>
        <begin position="562"/>
        <end position="673"/>
    </location>
</feature>
<sequence length="675" mass="73305">MACVGLGLQVAQAQPDANFTPDKEDDYYKLITLPIPEDVVLEVGGMVTLPDGSIAICTRRGEVWIVSNPAISGSDRPTFKRFAYGLHEPLGLNYKDGDLYVTQRSELTRLRDNDGDGQADAYDKIVSWPLSGNYHEYSYGPLFMPDGTMIEALNLGWSNSLGHGVSLAEWRGWMLQVTPDGEMTPFAAGFRSPSGFGLNAAGDLFYTENQGDWVGSGRITHVEKGDFVGNAEGLKWSSLPGSTVSLTPDDIPDSGRPLYDVAKEVPGLKPPAIWVPHGILGISTSGILNNDTKGKFGPFDDQLFVGDQGQSMVTRVSLEKVKGVYQGVVFPFREGFASGILRLVWGHDGALYAGQTSRGWAAVGKAPYALQRLVWTGRMPFEMKTVRATPDGFEIEYTQPVDKKVAGNPASYKITGFTYKYQAQYGSPVINNANCPIVGIQVSDDGLKARLVVDSLRLGYIHEITAEGVRSTEGKALLHNVGYYTLNQQPDGPKLDRTQFAAAHQHNAAAMGSASAKTTTSGTVRKPAASASKPATKPAAKRVTKLPAGWGEPEFTITMGTKPGLKFTPEQFQVKAGSKVRVVFQNDDDMLHNFVVVLPGTAIEVGEMAMKLGLEGQQKNYIPSTDKVLYHTNLLQPNTSETIYFVAPEKPGDYTYECSVPGHFYSMQGTMKVVK</sequence>
<evidence type="ECO:0000256" key="3">
    <source>
        <dbReference type="SAM" id="MobiDB-lite"/>
    </source>
</evidence>
<dbReference type="Gene3D" id="2.120.10.30">
    <property type="entry name" value="TolB, C-terminal domain"/>
    <property type="match status" value="1"/>
</dbReference>
<organism evidence="5 6">
    <name type="scientific">Catalinimonas alkaloidigena</name>
    <dbReference type="NCBI Taxonomy" id="1075417"/>
    <lineage>
        <taxon>Bacteria</taxon>
        <taxon>Pseudomonadati</taxon>
        <taxon>Bacteroidota</taxon>
        <taxon>Cytophagia</taxon>
        <taxon>Cytophagales</taxon>
        <taxon>Catalimonadaceae</taxon>
        <taxon>Catalinimonas</taxon>
    </lineage>
</organism>
<dbReference type="EMBL" id="FNFO01000006">
    <property type="protein sequence ID" value="SDL48913.1"/>
    <property type="molecule type" value="Genomic_DNA"/>
</dbReference>
<evidence type="ECO:0000259" key="4">
    <source>
        <dbReference type="Pfam" id="PF00127"/>
    </source>
</evidence>
<reference evidence="5 6" key="1">
    <citation type="submission" date="2016-10" db="EMBL/GenBank/DDBJ databases">
        <authorList>
            <person name="de Groot N.N."/>
        </authorList>
    </citation>
    <scope>NUCLEOTIDE SEQUENCE [LARGE SCALE GENOMIC DNA]</scope>
    <source>
        <strain evidence="5 6">DSM 25186</strain>
    </source>
</reference>
<dbReference type="STRING" id="1075417.SAMN05421823_106156"/>
<feature type="region of interest" description="Disordered" evidence="3">
    <location>
        <begin position="506"/>
        <end position="543"/>
    </location>
</feature>
<dbReference type="Gene3D" id="2.60.40.420">
    <property type="entry name" value="Cupredoxins - blue copper proteins"/>
    <property type="match status" value="1"/>
</dbReference>
<evidence type="ECO:0000313" key="6">
    <source>
        <dbReference type="Proteomes" id="UP000198510"/>
    </source>
</evidence>
<feature type="compositionally biased region" description="Low complexity" evidence="3">
    <location>
        <begin position="506"/>
        <end position="538"/>
    </location>
</feature>
<keyword evidence="6" id="KW-1185">Reference proteome</keyword>
<evidence type="ECO:0000256" key="1">
    <source>
        <dbReference type="ARBA" id="ARBA00022723"/>
    </source>
</evidence>
<dbReference type="GO" id="GO:0005507">
    <property type="term" value="F:copper ion binding"/>
    <property type="evidence" value="ECO:0007669"/>
    <property type="project" value="InterPro"/>
</dbReference>
<dbReference type="PANTHER" id="PTHR33546">
    <property type="entry name" value="LARGE, MULTIFUNCTIONAL SECRETED PROTEIN-RELATED"/>
    <property type="match status" value="1"/>
</dbReference>
<name>A0A1G9KHQ9_9BACT</name>
<proteinExistence type="predicted"/>
<dbReference type="Pfam" id="PF00127">
    <property type="entry name" value="Copper-bind"/>
    <property type="match status" value="1"/>
</dbReference>
<evidence type="ECO:0000313" key="5">
    <source>
        <dbReference type="EMBL" id="SDL48913.1"/>
    </source>
</evidence>
<dbReference type="AlphaFoldDB" id="A0A1G9KHQ9"/>
<dbReference type="GO" id="GO:0009055">
    <property type="term" value="F:electron transfer activity"/>
    <property type="evidence" value="ECO:0007669"/>
    <property type="project" value="InterPro"/>
</dbReference>
<gene>
    <name evidence="5" type="ORF">SAMN05421823_106156</name>
</gene>
<evidence type="ECO:0000256" key="2">
    <source>
        <dbReference type="ARBA" id="ARBA00023008"/>
    </source>
</evidence>
<dbReference type="InterPro" id="IPR008972">
    <property type="entry name" value="Cupredoxin"/>
</dbReference>
<dbReference type="CDD" id="cd04233">
    <property type="entry name" value="Auracyanin"/>
    <property type="match status" value="1"/>
</dbReference>